<dbReference type="PANTHER" id="PTHR46137">
    <property type="entry name" value="OS05G0310600 PROTEIN"/>
    <property type="match status" value="1"/>
</dbReference>
<dbReference type="AlphaFoldDB" id="A0A168MS31"/>
<protein>
    <recommendedName>
        <fullName evidence="1">LRAT domain-containing protein</fullName>
    </recommendedName>
</protein>
<dbReference type="EMBL" id="LITT01000034">
    <property type="protein sequence ID" value="OAA85083.1"/>
    <property type="molecule type" value="Genomic_DNA"/>
</dbReference>
<evidence type="ECO:0000313" key="2">
    <source>
        <dbReference type="EMBL" id="OAA85083.1"/>
    </source>
</evidence>
<organism evidence="2 3">
    <name type="scientific">Clostridium ljungdahlii</name>
    <dbReference type="NCBI Taxonomy" id="1538"/>
    <lineage>
        <taxon>Bacteria</taxon>
        <taxon>Bacillati</taxon>
        <taxon>Bacillota</taxon>
        <taxon>Clostridia</taxon>
        <taxon>Eubacteriales</taxon>
        <taxon>Clostridiaceae</taxon>
        <taxon>Clostridium</taxon>
    </lineage>
</organism>
<dbReference type="Gene3D" id="3.90.1720.10">
    <property type="entry name" value="endopeptidase domain like (from Nostoc punctiforme)"/>
    <property type="match status" value="1"/>
</dbReference>
<dbReference type="PROSITE" id="PS51934">
    <property type="entry name" value="LRAT"/>
    <property type="match status" value="1"/>
</dbReference>
<dbReference type="InterPro" id="IPR007053">
    <property type="entry name" value="LRAT_dom"/>
</dbReference>
<reference evidence="2 3" key="1">
    <citation type="journal article" date="2015" name="Biotechnol. Bioeng.">
        <title>Genome sequence and phenotypic characterization of Caulobacter segnis.</title>
        <authorList>
            <person name="Patel S."/>
            <person name="Fletcher B."/>
            <person name="Scott D.C."/>
            <person name="Ely B."/>
        </authorList>
    </citation>
    <scope>NUCLEOTIDE SEQUENCE [LARGE SCALE GENOMIC DNA]</scope>
    <source>
        <strain evidence="2 3">ERI-2</strain>
    </source>
</reference>
<evidence type="ECO:0000259" key="1">
    <source>
        <dbReference type="PROSITE" id="PS51934"/>
    </source>
</evidence>
<dbReference type="PATRIC" id="fig|1538.10.peg.2947"/>
<name>A0A168MS31_9CLOT</name>
<dbReference type="Pfam" id="PF04970">
    <property type="entry name" value="LRAT"/>
    <property type="match status" value="1"/>
</dbReference>
<dbReference type="Proteomes" id="UP000077407">
    <property type="component" value="Unassembled WGS sequence"/>
</dbReference>
<proteinExistence type="predicted"/>
<feature type="domain" description="LRAT" evidence="1">
    <location>
        <begin position="29"/>
        <end position="109"/>
    </location>
</feature>
<sequence>MDIDRESIIAEVPEEYEIWVMKKPRKGDHIRVNRGIYAHHGIYISDEEVIHFTGTEDDSVLDWSKNEVIKTDLNYFLERGQLDAKEYTYDELKDLYPVEHIVAYARVYV</sequence>
<accession>A0A168MS31</accession>
<gene>
    <name evidence="2" type="ORF">WY13_02568</name>
</gene>
<comment type="caution">
    <text evidence="2">The sequence shown here is derived from an EMBL/GenBank/DDBJ whole genome shotgun (WGS) entry which is preliminary data.</text>
</comment>
<evidence type="ECO:0000313" key="3">
    <source>
        <dbReference type="Proteomes" id="UP000077407"/>
    </source>
</evidence>
<dbReference type="RefSeq" id="WP_063555966.1">
    <property type="nucleotide sequence ID" value="NZ_LITT01000034.1"/>
</dbReference>
<dbReference type="PANTHER" id="PTHR46137:SF3">
    <property type="entry name" value="OS05G0310600 PROTEIN"/>
    <property type="match status" value="1"/>
</dbReference>